<organism evidence="3 4">
    <name type="scientific">Variovorax ginsengisoli</name>
    <dbReference type="NCBI Taxonomy" id="363844"/>
    <lineage>
        <taxon>Bacteria</taxon>
        <taxon>Pseudomonadati</taxon>
        <taxon>Pseudomonadota</taxon>
        <taxon>Betaproteobacteria</taxon>
        <taxon>Burkholderiales</taxon>
        <taxon>Comamonadaceae</taxon>
        <taxon>Variovorax</taxon>
    </lineage>
</organism>
<comment type="similarity">
    <text evidence="1">Belongs to the GST superfamily. NadH family.</text>
</comment>
<accession>A0ABT8SFT9</accession>
<dbReference type="EMBL" id="JAUKVY010000049">
    <property type="protein sequence ID" value="MDO1537793.1"/>
    <property type="molecule type" value="Genomic_DNA"/>
</dbReference>
<comment type="caution">
    <text evidence="3">The sequence shown here is derived from an EMBL/GenBank/DDBJ whole genome shotgun (WGS) entry which is preliminary data.</text>
</comment>
<dbReference type="SUPFAM" id="SSF52833">
    <property type="entry name" value="Thioredoxin-like"/>
    <property type="match status" value="1"/>
</dbReference>
<gene>
    <name evidence="3" type="ORF">Q2T77_36725</name>
</gene>
<dbReference type="Gene3D" id="3.40.30.10">
    <property type="entry name" value="Glutaredoxin"/>
    <property type="match status" value="1"/>
</dbReference>
<dbReference type="EC" id="5.99.1.4" evidence="1"/>
<dbReference type="InterPro" id="IPR014440">
    <property type="entry name" value="HCCAis_GSTk"/>
</dbReference>
<evidence type="ECO:0000313" key="4">
    <source>
        <dbReference type="Proteomes" id="UP001169027"/>
    </source>
</evidence>
<comment type="catalytic activity">
    <reaction evidence="1">
        <text>2-hydroxychromene-2-carboxylate = (3E)-4-(2-hydroxyphenyl)-2-oxobut-3-enoate</text>
        <dbReference type="Rhea" id="RHEA:27401"/>
        <dbReference type="ChEBI" id="CHEBI:59350"/>
        <dbReference type="ChEBI" id="CHEBI:59353"/>
        <dbReference type="EC" id="5.99.1.4"/>
    </reaction>
</comment>
<evidence type="ECO:0000256" key="1">
    <source>
        <dbReference type="PIRNR" id="PIRNR006386"/>
    </source>
</evidence>
<dbReference type="RefSeq" id="WP_301816224.1">
    <property type="nucleotide sequence ID" value="NZ_JAUJZH010000049.1"/>
</dbReference>
<protein>
    <recommendedName>
        <fullName evidence="1">2-hydroxychromene-2-carboxylate isomerase</fullName>
        <ecNumber evidence="1">5.99.1.4</ecNumber>
    </recommendedName>
</protein>
<keyword evidence="4" id="KW-1185">Reference proteome</keyword>
<dbReference type="PANTHER" id="PTHR42943:SF13">
    <property type="entry name" value="GLUTATHIONE S-TRANSFERASE KAPPA-RELATED"/>
    <property type="match status" value="1"/>
</dbReference>
<dbReference type="CDD" id="cd03022">
    <property type="entry name" value="DsbA_HCCA_Iso"/>
    <property type="match status" value="1"/>
</dbReference>
<dbReference type="Pfam" id="PF01323">
    <property type="entry name" value="DSBA"/>
    <property type="match status" value="1"/>
</dbReference>
<dbReference type="Proteomes" id="UP001169027">
    <property type="component" value="Unassembled WGS sequence"/>
</dbReference>
<dbReference type="GO" id="GO:0016853">
    <property type="term" value="F:isomerase activity"/>
    <property type="evidence" value="ECO:0007669"/>
    <property type="project" value="UniProtKB-KW"/>
</dbReference>
<feature type="domain" description="DSBA-like thioredoxin" evidence="2">
    <location>
        <begin position="4"/>
        <end position="198"/>
    </location>
</feature>
<dbReference type="InterPro" id="IPR001853">
    <property type="entry name" value="DSBA-like_thioredoxin_dom"/>
</dbReference>
<keyword evidence="1 3" id="KW-0413">Isomerase</keyword>
<sequence>MSRTIDYYFTPHSPWTYLGHARFAAIAKAAGAAVRVRPIDFGSVFPVSGGLPLGKRAPQRQAYRLVDLARCSKHLDIELNPKPKFFPVASDDAARLIIATDLHDGTERAMSLCGAVFAAVWVQERNIADPKVLEALAAECGLDARRVDQAQSQAVQERYEEYTQEAIDCKVFGAPSYVIDGEIFWGQDRLDFVERALKQQPTSQGA</sequence>
<name>A0ABT8SFT9_9BURK</name>
<dbReference type="InterPro" id="IPR051924">
    <property type="entry name" value="GST_Kappa/NadH"/>
</dbReference>
<dbReference type="InterPro" id="IPR036249">
    <property type="entry name" value="Thioredoxin-like_sf"/>
</dbReference>
<evidence type="ECO:0000313" key="3">
    <source>
        <dbReference type="EMBL" id="MDO1537793.1"/>
    </source>
</evidence>
<dbReference type="PANTHER" id="PTHR42943">
    <property type="entry name" value="GLUTATHIONE S-TRANSFERASE KAPPA"/>
    <property type="match status" value="1"/>
</dbReference>
<evidence type="ECO:0000259" key="2">
    <source>
        <dbReference type="Pfam" id="PF01323"/>
    </source>
</evidence>
<proteinExistence type="inferred from homology"/>
<dbReference type="PIRSF" id="PIRSF006386">
    <property type="entry name" value="HCCAis_GSTk"/>
    <property type="match status" value="1"/>
</dbReference>
<dbReference type="InterPro" id="IPR044087">
    <property type="entry name" value="NahD-like"/>
</dbReference>
<reference evidence="3" key="1">
    <citation type="submission" date="2023-06" db="EMBL/GenBank/DDBJ databases">
        <authorList>
            <person name="Jiang Y."/>
            <person name="Liu Q."/>
        </authorList>
    </citation>
    <scope>NUCLEOTIDE SEQUENCE</scope>
    <source>
        <strain evidence="3">CGMCC 1.12090</strain>
    </source>
</reference>